<dbReference type="EMBL" id="JNBR01000878">
    <property type="protein sequence ID" value="OQR89244.1"/>
    <property type="molecule type" value="Genomic_DNA"/>
</dbReference>
<organism evidence="1 2">
    <name type="scientific">Achlya hypogyna</name>
    <name type="common">Oomycete</name>
    <name type="synonym">Protoachlya hypogyna</name>
    <dbReference type="NCBI Taxonomy" id="1202772"/>
    <lineage>
        <taxon>Eukaryota</taxon>
        <taxon>Sar</taxon>
        <taxon>Stramenopiles</taxon>
        <taxon>Oomycota</taxon>
        <taxon>Saprolegniomycetes</taxon>
        <taxon>Saprolegniales</taxon>
        <taxon>Achlyaceae</taxon>
        <taxon>Achlya</taxon>
    </lineage>
</organism>
<evidence type="ECO:0000313" key="1">
    <source>
        <dbReference type="EMBL" id="OQR89244.1"/>
    </source>
</evidence>
<proteinExistence type="predicted"/>
<sequence>MYTPSAFREIGTERIHEVLAKHPFATLVLPRGIDESPFVSHIPLLHDTASNELRGHVAKVNAIGRLEGNTSALAIFHGPNAYVSPSWYETKRVSGKVVPTWNYVVVHVHGKLTIVHDPNWILDNVSQLSDAHEKGMATPWAVTDAPDEYITQLRRSIVGIKLTISSMEAQFKLSQNKHSGDFFGVLNGMRSTPGGDGIADWMVRVQDEIRK</sequence>
<dbReference type="Pfam" id="PF04299">
    <property type="entry name" value="FMN_bind_2"/>
    <property type="match status" value="1"/>
</dbReference>
<dbReference type="Proteomes" id="UP000243579">
    <property type="component" value="Unassembled WGS sequence"/>
</dbReference>
<dbReference type="PIRSF" id="PIRSF010372">
    <property type="entry name" value="PaiB"/>
    <property type="match status" value="1"/>
</dbReference>
<dbReference type="PANTHER" id="PTHR35802:SF1">
    <property type="entry name" value="PROTEASE SYNTHASE AND SPORULATION PROTEIN PAI 2"/>
    <property type="match status" value="1"/>
</dbReference>
<accession>A0A1V9YTW5</accession>
<dbReference type="InterPro" id="IPR012349">
    <property type="entry name" value="Split_barrel_FMN-bd"/>
</dbReference>
<dbReference type="InterPro" id="IPR007396">
    <property type="entry name" value="TR_PAI2-type"/>
</dbReference>
<dbReference type="OrthoDB" id="72463at2759"/>
<dbReference type="PANTHER" id="PTHR35802">
    <property type="entry name" value="PROTEASE SYNTHASE AND SPORULATION PROTEIN PAI 2"/>
    <property type="match status" value="1"/>
</dbReference>
<keyword evidence="2" id="KW-1185">Reference proteome</keyword>
<dbReference type="SUPFAM" id="SSF50475">
    <property type="entry name" value="FMN-binding split barrel"/>
    <property type="match status" value="1"/>
</dbReference>
<evidence type="ECO:0000313" key="2">
    <source>
        <dbReference type="Proteomes" id="UP000243579"/>
    </source>
</evidence>
<comment type="caution">
    <text evidence="1">The sequence shown here is derived from an EMBL/GenBank/DDBJ whole genome shotgun (WGS) entry which is preliminary data.</text>
</comment>
<name>A0A1V9YTW5_ACHHY</name>
<gene>
    <name evidence="1" type="ORF">ACHHYP_06394</name>
</gene>
<reference evidence="1 2" key="1">
    <citation type="journal article" date="2014" name="Genome Biol. Evol.">
        <title>The secreted proteins of Achlya hypogyna and Thraustotheca clavata identify the ancestral oomycete secretome and reveal gene acquisitions by horizontal gene transfer.</title>
        <authorList>
            <person name="Misner I."/>
            <person name="Blouin N."/>
            <person name="Leonard G."/>
            <person name="Richards T.A."/>
            <person name="Lane C.E."/>
        </authorList>
    </citation>
    <scope>NUCLEOTIDE SEQUENCE [LARGE SCALE GENOMIC DNA]</scope>
    <source>
        <strain evidence="1 2">ATCC 48635</strain>
    </source>
</reference>
<protein>
    <recommendedName>
        <fullName evidence="3">Transcriptional regulator</fullName>
    </recommendedName>
</protein>
<dbReference type="AlphaFoldDB" id="A0A1V9YTW5"/>
<dbReference type="Gene3D" id="2.30.110.10">
    <property type="entry name" value="Electron Transport, Fmn-binding Protein, Chain A"/>
    <property type="match status" value="1"/>
</dbReference>
<evidence type="ECO:0008006" key="3">
    <source>
        <dbReference type="Google" id="ProtNLM"/>
    </source>
</evidence>